<evidence type="ECO:0000259" key="1">
    <source>
        <dbReference type="Pfam" id="PF16473"/>
    </source>
</evidence>
<name>A7MHR2_CROS8</name>
<evidence type="ECO:0000313" key="2">
    <source>
        <dbReference type="EMBL" id="ABU76261.1"/>
    </source>
</evidence>
<dbReference type="AlphaFoldDB" id="A7MHR2"/>
<dbReference type="Pfam" id="PF16473">
    <property type="entry name" value="Rv2179c-like"/>
    <property type="match status" value="1"/>
</dbReference>
<reference evidence="2 3" key="1">
    <citation type="journal article" date="2010" name="PLoS ONE">
        <title>Genome sequence of Cronobacter sakazakii BAA-894 and comparative genomic hybridization analysis with other Cronobacter species.</title>
        <authorList>
            <person name="Kucerova E."/>
            <person name="Clifton S.W."/>
            <person name="Xia X.Q."/>
            <person name="Long F."/>
            <person name="Porwollik S."/>
            <person name="Fulton L."/>
            <person name="Fronick C."/>
            <person name="Minx P."/>
            <person name="Kyung K."/>
            <person name="Warren W."/>
            <person name="Fulton R."/>
            <person name="Feng D."/>
            <person name="Wollam A."/>
            <person name="Shah N."/>
            <person name="Bhonagiri V."/>
            <person name="Nash W.E."/>
            <person name="Hallsworth-Pepin K."/>
            <person name="Wilson R.K."/>
            <person name="McClelland M."/>
            <person name="Forsythe S.J."/>
        </authorList>
    </citation>
    <scope>NUCLEOTIDE SEQUENCE [LARGE SCALE GENOMIC DNA]</scope>
    <source>
        <strain evidence="2 3">ATCC BAA-894</strain>
    </source>
</reference>
<keyword evidence="3" id="KW-1185">Reference proteome</keyword>
<dbReference type="HOGENOM" id="CLU_094039_1_0_6"/>
<dbReference type="InterPro" id="IPR036397">
    <property type="entry name" value="RNaseH_sf"/>
</dbReference>
<organism evidence="2 3">
    <name type="scientific">Cronobacter sakazakii (strain ATCC BAA-894)</name>
    <name type="common">Enterobacter sakazakii</name>
    <dbReference type="NCBI Taxonomy" id="290339"/>
    <lineage>
        <taxon>Bacteria</taxon>
        <taxon>Pseudomonadati</taxon>
        <taxon>Pseudomonadota</taxon>
        <taxon>Gammaproteobacteria</taxon>
        <taxon>Enterobacterales</taxon>
        <taxon>Enterobacteriaceae</taxon>
        <taxon>Cronobacter</taxon>
    </lineage>
</organism>
<sequence length="200" mass="22213">MEASILDKGGVMNHLMIDLETMGNKPTAPIIAIGAVLFEPSTGVMGPEYYAVVDLESSMVRDALADPGTILWWLKQSAEARSAITSDNRVHITNALGGLIRLIEDNCEPKSLQVWGNGATFDNVIIRATFERHGFYCPWQFRNDRDVRTIVEMGHAAGFNQRYEIPFEGDLHNALADAKHQVKYVSAIWQKLVPANSNDI</sequence>
<accession>A7MHR2</accession>
<dbReference type="EMBL" id="CP000783">
    <property type="protein sequence ID" value="ABU76261.1"/>
    <property type="molecule type" value="Genomic_DNA"/>
</dbReference>
<dbReference type="InterPro" id="IPR033390">
    <property type="entry name" value="Rv2179c-like"/>
</dbReference>
<dbReference type="GO" id="GO:0003676">
    <property type="term" value="F:nucleic acid binding"/>
    <property type="evidence" value="ECO:0007669"/>
    <property type="project" value="InterPro"/>
</dbReference>
<feature type="domain" description="3'-5' exoribonuclease Rv2179c-like" evidence="1">
    <location>
        <begin position="13"/>
        <end position="189"/>
    </location>
</feature>
<dbReference type="Gene3D" id="3.30.420.10">
    <property type="entry name" value="Ribonuclease H-like superfamily/Ribonuclease H"/>
    <property type="match status" value="1"/>
</dbReference>
<protein>
    <recommendedName>
        <fullName evidence="1">3'-5' exoribonuclease Rv2179c-like domain-containing protein</fullName>
    </recommendedName>
</protein>
<proteinExistence type="predicted"/>
<dbReference type="SUPFAM" id="SSF53098">
    <property type="entry name" value="Ribonuclease H-like"/>
    <property type="match status" value="1"/>
</dbReference>
<dbReference type="Proteomes" id="UP000000260">
    <property type="component" value="Chromosome"/>
</dbReference>
<gene>
    <name evidence="2" type="ordered locus">ESA_00992</name>
</gene>
<evidence type="ECO:0000313" key="3">
    <source>
        <dbReference type="Proteomes" id="UP000000260"/>
    </source>
</evidence>
<dbReference type="InterPro" id="IPR012337">
    <property type="entry name" value="RNaseH-like_sf"/>
</dbReference>
<dbReference type="KEGG" id="esa:ESA_00992"/>